<dbReference type="CDD" id="cd01647">
    <property type="entry name" value="RT_LTR"/>
    <property type="match status" value="1"/>
</dbReference>
<organism evidence="2 3">
    <name type="scientific">Nephila pilipes</name>
    <name type="common">Giant wood spider</name>
    <name type="synonym">Nephila maculata</name>
    <dbReference type="NCBI Taxonomy" id="299642"/>
    <lineage>
        <taxon>Eukaryota</taxon>
        <taxon>Metazoa</taxon>
        <taxon>Ecdysozoa</taxon>
        <taxon>Arthropoda</taxon>
        <taxon>Chelicerata</taxon>
        <taxon>Arachnida</taxon>
        <taxon>Araneae</taxon>
        <taxon>Araneomorphae</taxon>
        <taxon>Entelegynae</taxon>
        <taxon>Araneoidea</taxon>
        <taxon>Nephilidae</taxon>
        <taxon>Nephila</taxon>
    </lineage>
</organism>
<dbReference type="Gene3D" id="3.30.70.270">
    <property type="match status" value="1"/>
</dbReference>
<dbReference type="Gene3D" id="3.10.10.10">
    <property type="entry name" value="HIV Type 1 Reverse Transcriptase, subunit A, domain 1"/>
    <property type="match status" value="1"/>
</dbReference>
<evidence type="ECO:0000313" key="3">
    <source>
        <dbReference type="Proteomes" id="UP000887013"/>
    </source>
</evidence>
<dbReference type="PANTHER" id="PTHR33064">
    <property type="entry name" value="POL PROTEIN"/>
    <property type="match status" value="1"/>
</dbReference>
<dbReference type="Proteomes" id="UP000887013">
    <property type="component" value="Unassembled WGS sequence"/>
</dbReference>
<evidence type="ECO:0000259" key="1">
    <source>
        <dbReference type="Pfam" id="PF00078"/>
    </source>
</evidence>
<dbReference type="InterPro" id="IPR043128">
    <property type="entry name" value="Rev_trsase/Diguanyl_cyclase"/>
</dbReference>
<dbReference type="InterPro" id="IPR051320">
    <property type="entry name" value="Viral_Replic_Matur_Polypro"/>
</dbReference>
<proteinExistence type="predicted"/>
<dbReference type="InterPro" id="IPR000477">
    <property type="entry name" value="RT_dom"/>
</dbReference>
<comment type="caution">
    <text evidence="2">The sequence shown here is derived from an EMBL/GenBank/DDBJ whole genome shotgun (WGS) entry which is preliminary data.</text>
</comment>
<dbReference type="GO" id="GO:0071897">
    <property type="term" value="P:DNA biosynthetic process"/>
    <property type="evidence" value="ECO:0007669"/>
    <property type="project" value="UniProtKB-ARBA"/>
</dbReference>
<dbReference type="EMBL" id="BMAW01045360">
    <property type="protein sequence ID" value="GFS49341.1"/>
    <property type="molecule type" value="Genomic_DNA"/>
</dbReference>
<dbReference type="Pfam" id="PF00078">
    <property type="entry name" value="RVT_1"/>
    <property type="match status" value="1"/>
</dbReference>
<sequence>MFHRLIAEFPSLIEVGSTPRKLKDEIFLHQIPVQEVDILKTAVATPFELYELYSPNLDLVMSCGLLNAAAMFQRFLHHIFRGRAFCMPYFDDVLIAFEDEDQQLHHLKQVFQHFGEHGEVLNTFKSFLGEASVKFLGHIVIVEDICPLPDNVVGITYFPKPESAKDLRRFFVFFK</sequence>
<dbReference type="SUPFAM" id="SSF56672">
    <property type="entry name" value="DNA/RNA polymerases"/>
    <property type="match status" value="1"/>
</dbReference>
<feature type="domain" description="Reverse transcriptase" evidence="1">
    <location>
        <begin position="29"/>
        <end position="140"/>
    </location>
</feature>
<keyword evidence="3" id="KW-1185">Reference proteome</keyword>
<dbReference type="OrthoDB" id="6508513at2759"/>
<protein>
    <submittedName>
        <fullName evidence="2">Retrovirus-related Pol polyprotein from transposon 17.6</fullName>
    </submittedName>
</protein>
<accession>A0A8X6MG48</accession>
<dbReference type="AlphaFoldDB" id="A0A8X6MG48"/>
<reference evidence="2" key="1">
    <citation type="submission" date="2020-08" db="EMBL/GenBank/DDBJ databases">
        <title>Multicomponent nature underlies the extraordinary mechanical properties of spider dragline silk.</title>
        <authorList>
            <person name="Kono N."/>
            <person name="Nakamura H."/>
            <person name="Mori M."/>
            <person name="Yoshida Y."/>
            <person name="Ohtoshi R."/>
            <person name="Malay A.D."/>
            <person name="Moran D.A.P."/>
            <person name="Tomita M."/>
            <person name="Numata K."/>
            <person name="Arakawa K."/>
        </authorList>
    </citation>
    <scope>NUCLEOTIDE SEQUENCE</scope>
</reference>
<name>A0A8X6MG48_NEPPI</name>
<dbReference type="InterPro" id="IPR043502">
    <property type="entry name" value="DNA/RNA_pol_sf"/>
</dbReference>
<gene>
    <name evidence="2" type="primary">pol_2</name>
    <name evidence="2" type="ORF">NPIL_410951</name>
</gene>
<evidence type="ECO:0000313" key="2">
    <source>
        <dbReference type="EMBL" id="GFS49341.1"/>
    </source>
</evidence>
<dbReference type="PANTHER" id="PTHR33064:SF37">
    <property type="entry name" value="RIBONUCLEASE H"/>
    <property type="match status" value="1"/>
</dbReference>